<reference evidence="1" key="1">
    <citation type="journal article" date="2022" name="G3 (Bethesda)">
        <title>High quality genome of the basidiomycete yeast Dioszegia hungarica PDD-24b-2 isolated from cloud water.</title>
        <authorList>
            <person name="Jarrige D."/>
            <person name="Haridas S."/>
            <person name="Bleykasten-Grosshans C."/>
            <person name="Joly M."/>
            <person name="Nadalig T."/>
            <person name="Sancelme M."/>
            <person name="Vuilleumier S."/>
            <person name="Grigoriev I.V."/>
            <person name="Amato P."/>
            <person name="Bringel F."/>
        </authorList>
    </citation>
    <scope>NUCLEOTIDE SEQUENCE</scope>
    <source>
        <strain evidence="1">PDD-24b-2</strain>
    </source>
</reference>
<gene>
    <name evidence="1" type="ORF">MKK02DRAFT_37508</name>
</gene>
<protein>
    <submittedName>
        <fullName evidence="1">Uncharacterized protein</fullName>
    </submittedName>
</protein>
<sequence>MSSPNEPDDYTTNRTFYEAVEIAKICAAITHILTGGDATSLDLRGLWNIPVTNWSEDTRSQLLLPGLTGSSPEQLRRRLDGLITYLRFGPEAPVPTEMSYHPATVEHHAHLLWKALEDEGLFALMQQDQSVKVRICMEAASDITKCLVDDSDTTTDGLKVLAGSIQIRGSELQATHREYIRRAYISSLGDLLIPDRAASWDPALSWGFRREELDGVPPSENDWTLRYCLSELFEPVANEPALTLAELRSRLYASLTPLLVPTDQVTSYPSEPLFLTYTKVELAKHLARSGALSHAPREVWKTICEQYAPDIVASRIPFAHALQDAGDLTRSAHAEHSFTQENHLLKRCADLTHTYMPYDDACTLARLWGFDEKDQCLQPCMKDLLVPSKQRSSSFNPDTLHTLLLISLSELLEEMSNGESGHTNLDASAFGLHDALTEITALVEIARATEGESRSLCRYSTAGDYMRSVSKIARDVFGTGTSGIVPDGVPDVFRIKALPKIVCRPADVSVLKEDIKELQRTVLAHKFARMLPQ</sequence>
<dbReference type="EMBL" id="JAKWFO010000006">
    <property type="protein sequence ID" value="KAI9634628.1"/>
    <property type="molecule type" value="Genomic_DNA"/>
</dbReference>
<keyword evidence="2" id="KW-1185">Reference proteome</keyword>
<dbReference type="Proteomes" id="UP001164286">
    <property type="component" value="Unassembled WGS sequence"/>
</dbReference>
<name>A0AA38H643_9TREE</name>
<organism evidence="1 2">
    <name type="scientific">Dioszegia hungarica</name>
    <dbReference type="NCBI Taxonomy" id="4972"/>
    <lineage>
        <taxon>Eukaryota</taxon>
        <taxon>Fungi</taxon>
        <taxon>Dikarya</taxon>
        <taxon>Basidiomycota</taxon>
        <taxon>Agaricomycotina</taxon>
        <taxon>Tremellomycetes</taxon>
        <taxon>Tremellales</taxon>
        <taxon>Bulleribasidiaceae</taxon>
        <taxon>Dioszegia</taxon>
    </lineage>
</organism>
<dbReference type="GeneID" id="77728883"/>
<dbReference type="AlphaFoldDB" id="A0AA38H643"/>
<evidence type="ECO:0000313" key="2">
    <source>
        <dbReference type="Proteomes" id="UP001164286"/>
    </source>
</evidence>
<dbReference type="RefSeq" id="XP_052944405.1">
    <property type="nucleotide sequence ID" value="XM_053089678.1"/>
</dbReference>
<accession>A0AA38H643</accession>
<comment type="caution">
    <text evidence="1">The sequence shown here is derived from an EMBL/GenBank/DDBJ whole genome shotgun (WGS) entry which is preliminary data.</text>
</comment>
<proteinExistence type="predicted"/>
<evidence type="ECO:0000313" key="1">
    <source>
        <dbReference type="EMBL" id="KAI9634628.1"/>
    </source>
</evidence>